<evidence type="ECO:0000256" key="2">
    <source>
        <dbReference type="ARBA" id="ARBA00022670"/>
    </source>
</evidence>
<evidence type="ECO:0000256" key="4">
    <source>
        <dbReference type="ARBA" id="ARBA00022801"/>
    </source>
</evidence>
<protein>
    <submittedName>
        <fullName evidence="8">M20/M25/M40 family metallo-hydrolase</fullName>
    </submittedName>
</protein>
<evidence type="ECO:0000256" key="1">
    <source>
        <dbReference type="ARBA" id="ARBA00006247"/>
    </source>
</evidence>
<dbReference type="OrthoDB" id="9809784at2"/>
<dbReference type="InterPro" id="IPR036264">
    <property type="entry name" value="Bact_exopeptidase_dim_dom"/>
</dbReference>
<dbReference type="SUPFAM" id="SSF53187">
    <property type="entry name" value="Zn-dependent exopeptidases"/>
    <property type="match status" value="1"/>
</dbReference>
<keyword evidence="5" id="KW-0862">Zinc</keyword>
<dbReference type="GO" id="GO:0004180">
    <property type="term" value="F:carboxypeptidase activity"/>
    <property type="evidence" value="ECO:0007669"/>
    <property type="project" value="TreeGrafter"/>
</dbReference>
<feature type="chain" id="PRO_5021306349" evidence="6">
    <location>
        <begin position="23"/>
        <end position="469"/>
    </location>
</feature>
<comment type="similarity">
    <text evidence="1">Belongs to the peptidase M20A family.</text>
</comment>
<dbReference type="InterPro" id="IPR047177">
    <property type="entry name" value="Pept_M20A"/>
</dbReference>
<dbReference type="Pfam" id="PF07687">
    <property type="entry name" value="M20_dimer"/>
    <property type="match status" value="1"/>
</dbReference>
<evidence type="ECO:0000313" key="9">
    <source>
        <dbReference type="Proteomes" id="UP000297737"/>
    </source>
</evidence>
<evidence type="ECO:0000256" key="5">
    <source>
        <dbReference type="ARBA" id="ARBA00022833"/>
    </source>
</evidence>
<dbReference type="InterPro" id="IPR011650">
    <property type="entry name" value="Peptidase_M20_dimer"/>
</dbReference>
<keyword evidence="4 8" id="KW-0378">Hydrolase</keyword>
<proteinExistence type="inferred from homology"/>
<comment type="caution">
    <text evidence="8">The sequence shown here is derived from an EMBL/GenBank/DDBJ whole genome shotgun (WGS) entry which is preliminary data.</text>
</comment>
<dbReference type="RefSeq" id="WP_135247085.1">
    <property type="nucleotide sequence ID" value="NZ_SIHO01000004.1"/>
</dbReference>
<keyword evidence="6" id="KW-0732">Signal</keyword>
<dbReference type="PROSITE" id="PS00758">
    <property type="entry name" value="ARGE_DAPE_CPG2_1"/>
    <property type="match status" value="1"/>
</dbReference>
<dbReference type="InterPro" id="IPR002933">
    <property type="entry name" value="Peptidase_M20"/>
</dbReference>
<feature type="signal peptide" evidence="6">
    <location>
        <begin position="1"/>
        <end position="22"/>
    </location>
</feature>
<dbReference type="Gene3D" id="3.40.630.10">
    <property type="entry name" value="Zn peptidases"/>
    <property type="match status" value="1"/>
</dbReference>
<sequence>MSPVARAFGAVIATLLAAQTQAQTLRPDQTQFRALYKELVETNTTLSAGSCTLAAQRMAAHLKTAGFKDSELNVFSVPTNPKEGGLVAVLPGSDPKAGAILLLAHLDVVEANRADWTRDPFVLVEENGWFYARGASDDKAQAAIFTDTMARLKAGKPPHRTLKLALTCGEETGGAFNGAEWLVKNHKDWIAADFALNEGSVGIRNKEGKHVSLGMQAGEKVYQDFRIEATNPGGHSSRPRPDNAIYELAAALVRIGQYEFPVQFNDTTRAYFTETAKLTGGETGAAMTALLANPNDAAANAIVSKDPTFHSMLRTTCVATELDGGHAKNALPQRAGANINCRMFPGDPIENVRAQLVKAAADASMTVKPTGEISPTPPPPPLTPLVYGTAKTIAAKHFPGVPLLPAMSTGATDGRFLNADGIPTYGVPGRFSDPDGNGVHGLNERKSVAGLYAERDYLYDLIVAYAAAP</sequence>
<organism evidence="8 9">
    <name type="scientific">Glacieibacterium arshaanense</name>
    <dbReference type="NCBI Taxonomy" id="2511025"/>
    <lineage>
        <taxon>Bacteria</taxon>
        <taxon>Pseudomonadati</taxon>
        <taxon>Pseudomonadota</taxon>
        <taxon>Alphaproteobacteria</taxon>
        <taxon>Sphingomonadales</taxon>
        <taxon>Sphingosinicellaceae</taxon>
        <taxon>Glacieibacterium</taxon>
    </lineage>
</organism>
<dbReference type="PROSITE" id="PS00759">
    <property type="entry name" value="ARGE_DAPE_CPG2_2"/>
    <property type="match status" value="1"/>
</dbReference>
<keyword evidence="3" id="KW-0479">Metal-binding</keyword>
<gene>
    <name evidence="8" type="ORF">EUV02_14825</name>
</gene>
<dbReference type="PANTHER" id="PTHR45962">
    <property type="entry name" value="N-FATTY-ACYL-AMINO ACID SYNTHASE/HYDROLASE PM20D1"/>
    <property type="match status" value="1"/>
</dbReference>
<evidence type="ECO:0000256" key="3">
    <source>
        <dbReference type="ARBA" id="ARBA00022723"/>
    </source>
</evidence>
<keyword evidence="2" id="KW-0645">Protease</keyword>
<evidence type="ECO:0000256" key="6">
    <source>
        <dbReference type="SAM" id="SignalP"/>
    </source>
</evidence>
<name>A0A4Y9EKH9_9SPHN</name>
<accession>A0A4Y9EKH9</accession>
<dbReference type="Gene3D" id="1.10.150.900">
    <property type="match status" value="1"/>
</dbReference>
<dbReference type="PANTHER" id="PTHR45962:SF1">
    <property type="entry name" value="N-FATTY-ACYL-AMINO ACID SYNTHASE_HYDROLASE PM20D1"/>
    <property type="match status" value="1"/>
</dbReference>
<dbReference type="Pfam" id="PF01546">
    <property type="entry name" value="Peptidase_M20"/>
    <property type="match status" value="1"/>
</dbReference>
<dbReference type="NCBIfam" id="NF006596">
    <property type="entry name" value="PRK09133.1"/>
    <property type="match status" value="1"/>
</dbReference>
<dbReference type="GO" id="GO:0046872">
    <property type="term" value="F:metal ion binding"/>
    <property type="evidence" value="ECO:0007669"/>
    <property type="project" value="UniProtKB-KW"/>
</dbReference>
<dbReference type="AlphaFoldDB" id="A0A4Y9EKH9"/>
<dbReference type="SUPFAM" id="SSF55031">
    <property type="entry name" value="Bacterial exopeptidase dimerisation domain"/>
    <property type="match status" value="1"/>
</dbReference>
<evidence type="ECO:0000259" key="7">
    <source>
        <dbReference type="Pfam" id="PF07687"/>
    </source>
</evidence>
<dbReference type="EMBL" id="SIHO01000004">
    <property type="protein sequence ID" value="TFU00324.1"/>
    <property type="molecule type" value="Genomic_DNA"/>
</dbReference>
<feature type="domain" description="Peptidase M20 dimerisation" evidence="7">
    <location>
        <begin position="219"/>
        <end position="362"/>
    </location>
</feature>
<dbReference type="Gene3D" id="3.30.70.360">
    <property type="match status" value="1"/>
</dbReference>
<dbReference type="Proteomes" id="UP000297737">
    <property type="component" value="Unassembled WGS sequence"/>
</dbReference>
<keyword evidence="9" id="KW-1185">Reference proteome</keyword>
<evidence type="ECO:0000313" key="8">
    <source>
        <dbReference type="EMBL" id="TFU00324.1"/>
    </source>
</evidence>
<dbReference type="InterPro" id="IPR001261">
    <property type="entry name" value="ArgE/DapE_CS"/>
</dbReference>
<dbReference type="GO" id="GO:0051603">
    <property type="term" value="P:proteolysis involved in protein catabolic process"/>
    <property type="evidence" value="ECO:0007669"/>
    <property type="project" value="TreeGrafter"/>
</dbReference>
<reference evidence="8 9" key="1">
    <citation type="submission" date="2019-02" db="EMBL/GenBank/DDBJ databases">
        <title>Polymorphobacter sp. isolated from the lake at the Tibet of China.</title>
        <authorList>
            <person name="Li A."/>
        </authorList>
    </citation>
    <scope>NUCLEOTIDE SEQUENCE [LARGE SCALE GENOMIC DNA]</scope>
    <source>
        <strain evidence="8 9">DJ1R-1</strain>
    </source>
</reference>